<feature type="domain" description="Amine oxidase" evidence="1">
    <location>
        <begin position="85"/>
        <end position="372"/>
    </location>
</feature>
<dbReference type="InterPro" id="IPR002937">
    <property type="entry name" value="Amino_oxidase"/>
</dbReference>
<evidence type="ECO:0000259" key="1">
    <source>
        <dbReference type="Pfam" id="PF01593"/>
    </source>
</evidence>
<dbReference type="Pfam" id="PF02353">
    <property type="entry name" value="CMAS"/>
    <property type="match status" value="1"/>
</dbReference>
<sequence length="941" mass="105749">RGDPSHSRSSTRWPCGDFGARSPIQFFSSSFPLSSPPHFGSLLLHPASRDPGVLSTPTHPCLLIYLLGISSLSATMRVAVVGAGISGLAAAHALAAAGGVEVVLYEKEECLGGHAKTVAVDGVEVDLGFMVFNLVTYPNMVEFFETLGVDMERSDMSLSVSLDGGNGCEWGSRNGLSSLFAQKRNAANPYFWRMIREIPKFKDDVLRYLEELENNPDMDRSETLGHFIKSHGYSDLFQRAYLIPICASIWSCPSEGVANFSAFSVLSFFRNHHLLQLFGRPQWLTIKGRSHCYVNKVRKELESRRCQLRTGSMVESVSSVDEGCSVLCVDGSEDVYDGCIISVHAPDALKILGKQATYEETRVLGAFQYVSSDIFLHHDKSLMPHNQSAWSAWNFLGNTSCGVCSTYWLNVIQNLGSTGLPFLVTLNPPYTPIDTLLKWTTSHPVPSVAASKAVLELDGIQGNRRIWFAGAYQGYGFHEDGLKAGIAAAHGMLRKNCAILKNKKHMVPSLAENGARLIVTRFLGHYVLAGCLILLEEGGNIYAFEGANKKSHRKAVLKIHNPVFYWKIATEADLGLADAYINGDFSFVDKQEGLLNLLMIFIDNRDLRKSSKKETNSRGWWKPLFFTAAIGSARYFLRHISRQNTLAQARHNISRHYDLSNDFFSLFLDETMTYSCAVFKTEEEDLKEAQLRKISLLIEKARVNSNHNVLEIGCGWGSFAIEIVKQTGCKYTGITLSEEQLKFAKMKAKETGLEDHITFLLCDYRELPSSQKYDRIVSCEMIEAVGHEYIEEFFSRCESVLAKDGVFVLQFISIPDERYDEYRRSSDFIKEYIFPGGCLPSLSRITIAMAAASRLCVEHLENLGIHYYQTLRCWRDNFMVKRREILKLGFDEKFIRTWEYYFIYCAAGFKSRTLGNYQIVFSRPGNIKAFDDCPKILGSEY</sequence>
<dbReference type="Pfam" id="PF01593">
    <property type="entry name" value="Amino_oxidase"/>
    <property type="match status" value="1"/>
</dbReference>
<dbReference type="PANTHER" id="PTHR43675">
    <property type="entry name" value="ARSENITE METHYLTRANSFERASE"/>
    <property type="match status" value="1"/>
</dbReference>
<feature type="non-terminal residue" evidence="2">
    <location>
        <position position="1"/>
    </location>
</feature>
<dbReference type="InterPro" id="IPR029063">
    <property type="entry name" value="SAM-dependent_MTases_sf"/>
</dbReference>
<dbReference type="SUPFAM" id="SSF53335">
    <property type="entry name" value="S-adenosyl-L-methionine-dependent methyltransferases"/>
    <property type="match status" value="1"/>
</dbReference>
<dbReference type="Gene3D" id="3.40.50.150">
    <property type="entry name" value="Vaccinia Virus protein VP39"/>
    <property type="match status" value="1"/>
</dbReference>
<proteinExistence type="predicted"/>
<evidence type="ECO:0000313" key="2">
    <source>
        <dbReference type="EMBL" id="JAT61520.1"/>
    </source>
</evidence>
<name>A0A1D1Z3P8_9ARAE</name>
<dbReference type="InterPro" id="IPR026669">
    <property type="entry name" value="Arsenite_MeTrfase-like"/>
</dbReference>
<organism evidence="2">
    <name type="scientific">Anthurium amnicola</name>
    <dbReference type="NCBI Taxonomy" id="1678845"/>
    <lineage>
        <taxon>Eukaryota</taxon>
        <taxon>Viridiplantae</taxon>
        <taxon>Streptophyta</taxon>
        <taxon>Embryophyta</taxon>
        <taxon>Tracheophyta</taxon>
        <taxon>Spermatophyta</taxon>
        <taxon>Magnoliopsida</taxon>
        <taxon>Liliopsida</taxon>
        <taxon>Araceae</taxon>
        <taxon>Pothoideae</taxon>
        <taxon>Potheae</taxon>
        <taxon>Anthurium</taxon>
    </lineage>
</organism>
<dbReference type="PRINTS" id="PR00419">
    <property type="entry name" value="ADXRDTASE"/>
</dbReference>
<dbReference type="PANTHER" id="PTHR43675:SF30">
    <property type="entry name" value="CYCLOPROPANE-FATTY-ACYL-PHOSPHOLIPID SYNTHASE"/>
    <property type="match status" value="1"/>
</dbReference>
<dbReference type="Gene3D" id="3.50.50.60">
    <property type="entry name" value="FAD/NAD(P)-binding domain"/>
    <property type="match status" value="1"/>
</dbReference>
<dbReference type="GO" id="GO:0016491">
    <property type="term" value="F:oxidoreductase activity"/>
    <property type="evidence" value="ECO:0007669"/>
    <property type="project" value="InterPro"/>
</dbReference>
<gene>
    <name evidence="2" type="primary">cfa_0</name>
    <name evidence="2" type="ORF">g.125830</name>
</gene>
<accession>A0A1D1Z3P8</accession>
<reference evidence="2" key="1">
    <citation type="submission" date="2015-07" db="EMBL/GenBank/DDBJ databases">
        <title>Transcriptome Assembly of Anthurium amnicola.</title>
        <authorList>
            <person name="Suzuki J."/>
        </authorList>
    </citation>
    <scope>NUCLEOTIDE SEQUENCE</scope>
</reference>
<dbReference type="SUPFAM" id="SSF51905">
    <property type="entry name" value="FAD/NAD(P)-binding domain"/>
    <property type="match status" value="1"/>
</dbReference>
<dbReference type="GO" id="GO:0008168">
    <property type="term" value="F:methyltransferase activity"/>
    <property type="evidence" value="ECO:0007669"/>
    <property type="project" value="TreeGrafter"/>
</dbReference>
<dbReference type="InterPro" id="IPR036188">
    <property type="entry name" value="FAD/NAD-bd_sf"/>
</dbReference>
<dbReference type="EMBL" id="GDJX01006416">
    <property type="protein sequence ID" value="JAT61520.1"/>
    <property type="molecule type" value="Transcribed_RNA"/>
</dbReference>
<dbReference type="CDD" id="cd02440">
    <property type="entry name" value="AdoMet_MTases"/>
    <property type="match status" value="1"/>
</dbReference>
<dbReference type="AlphaFoldDB" id="A0A1D1Z3P8"/>
<protein>
    <submittedName>
        <fullName evidence="2">Cyclopropane-fatty-acyl-phospholipid synthase</fullName>
    </submittedName>
</protein>